<name>A0ABM1B666_LIMPO</name>
<reference evidence="8" key="1">
    <citation type="submission" date="2025-08" db="UniProtKB">
        <authorList>
            <consortium name="RefSeq"/>
        </authorList>
    </citation>
    <scope>IDENTIFICATION</scope>
    <source>
        <tissue evidence="8">Muscle</tissue>
    </source>
</reference>
<feature type="compositionally biased region" description="Polar residues" evidence="6">
    <location>
        <begin position="1550"/>
        <end position="1567"/>
    </location>
</feature>
<sequence length="1987" mass="223905">MECPENKCDGSETKKLISFDTSVHCSRKDDLKKNKVIQDCRKFNQYNHQKSDCYEKSIEEVVESKDSFSVQYVGVKTQNTNFSKVGSEGALSAVDIAIKNQREWKESLEHDDCDNSNVVKQKEQDSYVKCLTDTCMLEKKGYYCEVSDVLCSEGFNNKIKINEEMSEDADSKKDKVEEKLEGNNESSKVTGVLNLSSPEGQRHLSNLRKEIDILNEAGKLRPEYSSFCFGTPEKEVNPKEPKISLKRKEREEKNDTYEKVQKRKKRKRQTLDSKECEELLQGIDGEIDRVLEERAKRNRLTAANVKNILKHVITNEHVLSMVRNTMRSEEGVDSEIEEAVYEPKLTRSKVKELREKQGNLSWAFSPIKTSSMSKKLLEDDFSDDDSSLDGEYNPGIEMHNSDDDDDDTESVLSSQTSELGSPLPVFSASTVLFQENMEEDSTCVQLPDSTTDLKSEEDRIALRTRSKLPLIDTPLEAIEAAFVAPDITPDMYDSDCDDEEWRNFLSDFRKPLETCVNIDGVEDEGEDPEYNFLEEDDILDKWDLRFDRAVKIPKREVQELMAEVLQTAQQDLADGEEEEDRTANNIPRLPLSSPALASTPSDTGTSSDVDGRRLLTNIHMTDQMRSLLDQQMRMHVQLLTQMCLLSKDIPGLERFSDIAFSLLEELCTFSQRQLPGDHSSAFKAQNLEEALRIAQCDISSESKQILEPISKYKKKNHRFAISELVKQTLAFSNVFIYPELLPHSGFQRLPEKNKIFFTKAEDHLIALGLEQFLPLTEYPNMHAKLIQIHMLPTKNEQQIRIRIKNAKGSNTTDENPIKYYFKYHVAPPVPQVIKPFDLDSVYPPCNLRTSQVPKWMVPYLRNHRAIRPHPHITLSPQCGSDISLSAGITSTTVPKFGYTSRICKTPEKKYFNNFLPRLSMRLSPRTPNKPVVSPLKQISPILKKYGHWSGRNTLCFQGTPIKNSGSSRSCRRTLAPKTDGLSCTILGSTINHNGHISPYVSPSDKNKFSPYSSPVGEYRPIAPKSVQNEKVSVNIHSSPDLQKIHYSNSSFNILNSKCNKEKCIKNLPFKESSYSGHVNSTASVLPLDSGKENTRVQENTEKDQVSQQITWDVESEWPSSVSTKACPEQIDVTFTCSALQNSGVISGNMKQNSSLGNSTCVDSQVSGTISECNLAATNLHSEDVPIDLDLGVECDSHIDVEPCDDGEDDGVDDEEDLAALMAASSTICRRNRLIRKKSKQQKELESTLALLAPNLLESDPKKEEKEMIFAQSYLMRVQEALKDEEKTYIKFLEVLCEYENCNNSPLQLYEDVREILINHQALVEEFVGFLLPEQARLCGRYDEYLNFSKMRAFLRKLEEMMHNPSSLARVPLDSPLKFPPSLFDCMHWWLNISPMYLGLLIPPPHLNLFLFPDAHLSSCGVWLFLPCLIFHHPSLFGETVTGLMTDFEEILIPDSDAEETNSDSCEEMKIPETEDCYGTKQCPCFCHLQFCDPSFQACKRHCSQCGTKFIDGRIYIQKGKLLKPAYVVYHTTPNSEELGKNLWAQRKNTDSPVSDSQGSESPLSSHCPSPGDCTYSLEETNEYDLQTGKVLSLRPPGSENEMSPGFSASETCNERLPVVQEFCADTRTLSLNSNCDSGSQDSKNAQPKTLGNTFFVPGTSLNQASCVSDSFLFHIVDHQDVSLSGKPLLNSTNSSLQNVSLSGPVFVDTSSSNLQKLSLVDQALIDTSSNNFQKVSQVGQTLADISSSSLQNVSPSGQTLVDTSSSSIKNVSVFGQTSVGVSRSSLQNVLLYGQTSVTDTKSIQQRCENLVTCASSSEQESVVDKDIKNEFRNDQKQVKVPEQNFDCFITDHKVISQEEVASIASNKTETSKQTTQLRSLERSESVSCKKIESVFVPQKEEESMKPSLFNSAVEEQKFHKWTREEDKVLLETCQKLGTSKEAFQQVMKILTDKTILQVKERFWDLVHIFDLEESDKGETETEDSEGE</sequence>
<dbReference type="InterPro" id="IPR009057">
    <property type="entry name" value="Homeodomain-like_sf"/>
</dbReference>
<dbReference type="Proteomes" id="UP000694941">
    <property type="component" value="Unplaced"/>
</dbReference>
<feature type="region of interest" description="Disordered" evidence="6">
    <location>
        <begin position="1546"/>
        <end position="1570"/>
    </location>
</feature>
<dbReference type="Gene3D" id="1.10.10.60">
    <property type="entry name" value="Homeodomain-like"/>
    <property type="match status" value="1"/>
</dbReference>
<evidence type="ECO:0000313" key="7">
    <source>
        <dbReference type="Proteomes" id="UP000694941"/>
    </source>
</evidence>
<evidence type="ECO:0000256" key="5">
    <source>
        <dbReference type="PROSITE-ProRule" id="PRU00810"/>
    </source>
</evidence>
<protein>
    <submittedName>
        <fullName evidence="8">GON-4-like protein</fullName>
    </submittedName>
</protein>
<dbReference type="PANTHER" id="PTHR16088">
    <property type="entry name" value="YY1 ASSOCIATED PROTEIN-RELATED"/>
    <property type="match status" value="1"/>
</dbReference>
<feature type="region of interest" description="Disordered" evidence="6">
    <location>
        <begin position="235"/>
        <end position="271"/>
    </location>
</feature>
<evidence type="ECO:0000256" key="6">
    <source>
        <dbReference type="SAM" id="MobiDB-lite"/>
    </source>
</evidence>
<feature type="compositionally biased region" description="Low complexity" evidence="6">
    <location>
        <begin position="587"/>
        <end position="601"/>
    </location>
</feature>
<dbReference type="InterPro" id="IPR052435">
    <property type="entry name" value="YY1-Transcr_Regul"/>
</dbReference>
<feature type="compositionally biased region" description="Basic and acidic residues" evidence="6">
    <location>
        <begin position="169"/>
        <end position="182"/>
    </location>
</feature>
<evidence type="ECO:0000256" key="4">
    <source>
        <dbReference type="ARBA" id="ARBA00023242"/>
    </source>
</evidence>
<organism evidence="7 8">
    <name type="scientific">Limulus polyphemus</name>
    <name type="common">Atlantic horseshoe crab</name>
    <dbReference type="NCBI Taxonomy" id="6850"/>
    <lineage>
        <taxon>Eukaryota</taxon>
        <taxon>Metazoa</taxon>
        <taxon>Ecdysozoa</taxon>
        <taxon>Arthropoda</taxon>
        <taxon>Chelicerata</taxon>
        <taxon>Merostomata</taxon>
        <taxon>Xiphosura</taxon>
        <taxon>Limulidae</taxon>
        <taxon>Limulus</taxon>
    </lineage>
</organism>
<feature type="region of interest" description="Disordered" evidence="6">
    <location>
        <begin position="572"/>
        <end position="611"/>
    </location>
</feature>
<proteinExistence type="predicted"/>
<evidence type="ECO:0000256" key="3">
    <source>
        <dbReference type="ARBA" id="ARBA00023163"/>
    </source>
</evidence>
<feature type="region of interest" description="Disordered" evidence="6">
    <location>
        <begin position="166"/>
        <end position="197"/>
    </location>
</feature>
<dbReference type="PROSITE" id="PS51477">
    <property type="entry name" value="PAH"/>
    <property type="match status" value="1"/>
</dbReference>
<evidence type="ECO:0000313" key="8">
    <source>
        <dbReference type="RefSeq" id="XP_013775612.2"/>
    </source>
</evidence>
<keyword evidence="4 5" id="KW-0539">Nucleus</keyword>
<dbReference type="GeneID" id="106460462"/>
<dbReference type="InterPro" id="IPR036600">
    <property type="entry name" value="PAH_sf"/>
</dbReference>
<dbReference type="Gene3D" id="1.20.1160.11">
    <property type="entry name" value="Paired amphipathic helix"/>
    <property type="match status" value="1"/>
</dbReference>
<evidence type="ECO:0000256" key="1">
    <source>
        <dbReference type="ARBA" id="ARBA00004123"/>
    </source>
</evidence>
<dbReference type="InterPro" id="IPR003822">
    <property type="entry name" value="PAH"/>
</dbReference>
<dbReference type="SUPFAM" id="SSF47762">
    <property type="entry name" value="PAH2 domain"/>
    <property type="match status" value="1"/>
</dbReference>
<feature type="compositionally biased region" description="Polar residues" evidence="6">
    <location>
        <begin position="183"/>
        <end position="197"/>
    </location>
</feature>
<gene>
    <name evidence="8" type="primary">LOC106460462</name>
</gene>
<feature type="region of interest" description="Disordered" evidence="6">
    <location>
        <begin position="380"/>
        <end position="422"/>
    </location>
</feature>
<dbReference type="SUPFAM" id="SSF46689">
    <property type="entry name" value="Homeodomain-like"/>
    <property type="match status" value="1"/>
</dbReference>
<dbReference type="RefSeq" id="XP_013775612.2">
    <property type="nucleotide sequence ID" value="XM_013920158.2"/>
</dbReference>
<dbReference type="PANTHER" id="PTHR16088:SF3">
    <property type="entry name" value="GON-4-LIKE PROTEIN"/>
    <property type="match status" value="1"/>
</dbReference>
<keyword evidence="7" id="KW-1185">Reference proteome</keyword>
<accession>A0ABM1B666</accession>
<evidence type="ECO:0000256" key="2">
    <source>
        <dbReference type="ARBA" id="ARBA00023015"/>
    </source>
</evidence>
<comment type="subcellular location">
    <subcellularLocation>
        <location evidence="1 5">Nucleus</location>
    </subcellularLocation>
</comment>
<dbReference type="Pfam" id="PF21227">
    <property type="entry name" value="Myb_DNA-binding_7"/>
    <property type="match status" value="1"/>
</dbReference>
<feature type="compositionally biased region" description="Polar residues" evidence="6">
    <location>
        <begin position="410"/>
        <end position="419"/>
    </location>
</feature>
<keyword evidence="3" id="KW-0804">Transcription</keyword>
<keyword evidence="2" id="KW-0805">Transcription regulation</keyword>
<feature type="compositionally biased region" description="Basic and acidic residues" evidence="6">
    <location>
        <begin position="235"/>
        <end position="260"/>
    </location>
</feature>